<dbReference type="GO" id="GO:0008720">
    <property type="term" value="F:D-lactate dehydrogenase (NAD+) activity"/>
    <property type="evidence" value="ECO:0007669"/>
    <property type="project" value="TreeGrafter"/>
</dbReference>
<reference evidence="6" key="1">
    <citation type="submission" date="2016-03" db="EMBL/GenBank/DDBJ databases">
        <authorList>
            <person name="Heylen K."/>
            <person name="De Vos P."/>
            <person name="Vekeman B."/>
        </authorList>
    </citation>
    <scope>NUCLEOTIDE SEQUENCE [LARGE SCALE GENOMIC DNA]</scope>
    <source>
        <strain evidence="6">R-45383</strain>
    </source>
</reference>
<dbReference type="SUPFAM" id="SSF55103">
    <property type="entry name" value="FAD-linked oxidases, C-terminal domain"/>
    <property type="match status" value="1"/>
</dbReference>
<dbReference type="Pfam" id="PF01565">
    <property type="entry name" value="FAD_binding_4"/>
    <property type="match status" value="1"/>
</dbReference>
<dbReference type="GO" id="GO:1903457">
    <property type="term" value="P:lactate catabolic process"/>
    <property type="evidence" value="ECO:0007669"/>
    <property type="project" value="TreeGrafter"/>
</dbReference>
<dbReference type="InterPro" id="IPR036318">
    <property type="entry name" value="FAD-bd_PCMH-like_sf"/>
</dbReference>
<feature type="domain" description="FAD-binding PCMH-type" evidence="4">
    <location>
        <begin position="39"/>
        <end position="226"/>
    </location>
</feature>
<dbReference type="PROSITE" id="PS51387">
    <property type="entry name" value="FAD_PCMH"/>
    <property type="match status" value="1"/>
</dbReference>
<accession>A0A177PEF2</accession>
<dbReference type="Gene3D" id="3.40.462.10">
    <property type="entry name" value="FAD-linked oxidases, C-terminal domain"/>
    <property type="match status" value="1"/>
</dbReference>
<dbReference type="InterPro" id="IPR016169">
    <property type="entry name" value="FAD-bd_PCMH_sub2"/>
</dbReference>
<evidence type="ECO:0000256" key="2">
    <source>
        <dbReference type="ARBA" id="ARBA00022630"/>
    </source>
</evidence>
<gene>
    <name evidence="5" type="ORF">A1355_17660</name>
</gene>
<comment type="similarity">
    <text evidence="1">Belongs to the FAD-binding oxidoreductase/transferase type 4 family.</text>
</comment>
<dbReference type="EMBL" id="LUUK01000013">
    <property type="protein sequence ID" value="OAI28214.1"/>
    <property type="molecule type" value="Genomic_DNA"/>
</dbReference>
<dbReference type="PANTHER" id="PTHR11748:SF111">
    <property type="entry name" value="D-LACTATE DEHYDROGENASE, MITOCHONDRIAL-RELATED"/>
    <property type="match status" value="1"/>
</dbReference>
<dbReference type="RefSeq" id="WP_064024219.1">
    <property type="nucleotide sequence ID" value="NZ_LUUK01000013.1"/>
</dbReference>
<dbReference type="InterPro" id="IPR016170">
    <property type="entry name" value="Cytok_DH_C_sf"/>
</dbReference>
<keyword evidence="6" id="KW-1185">Reference proteome</keyword>
<dbReference type="InterPro" id="IPR016166">
    <property type="entry name" value="FAD-bd_PCMH"/>
</dbReference>
<dbReference type="InterPro" id="IPR006094">
    <property type="entry name" value="Oxid_FAD_bind_N"/>
</dbReference>
<dbReference type="GO" id="GO:0004458">
    <property type="term" value="F:D-lactate dehydrogenase (cytochrome) activity"/>
    <property type="evidence" value="ECO:0007669"/>
    <property type="project" value="TreeGrafter"/>
</dbReference>
<sequence length="535" mass="58842">MEPDTFAIALTRFQQAIGADRVNADSDMLDIVTSDCSMLRRRIIATLELSSASDVCEVVRIANEHRISLYPFSTGRNWGYGSKNPVQDCSVLVDLSHMTQIIDFDDETGLVTIEPGVTQRQLDAFLRAHGHPYIVPVTGGGPDCSLVGNALERGYGITPYADHFSAVMSLEAVLPNGEIYRSMMEGLGGVEIDKAFKYGMGPYCDGLFSQGNFGIVTKMTIALAPKPERVEAFFFGVKKSDDLELAVEKVRQVLREVGAVTGSINLMNGHRMLSMSEPYPKDRLGENGMIPDAVLKKLMRRNLFMEWTGVGAIYGNKKVVKAVKGEICKILGPVAKRLVFFTPKKARFLFKLASAIPIFRDSQIVKGLASVNKSMQIFAGEPSEIALPLAYWRSGVMPADGTPMNPDVDGCGLIWYSPLLPMKPSLTRAYVDMVTKICVKHKIEPLITLTSISDRCWDSTIPILFDRQNSEEVARAHACYHELLDTGIALGFIPYRLGIQSMSLPSEKNAVPSFLQVVKKAVDPSNIMAPGRYGL</sequence>
<keyword evidence="2" id="KW-0285">Flavoprotein</keyword>
<evidence type="ECO:0000313" key="6">
    <source>
        <dbReference type="Proteomes" id="UP000077628"/>
    </source>
</evidence>
<name>A0A177PEF2_9GAMM</name>
<evidence type="ECO:0000256" key="3">
    <source>
        <dbReference type="ARBA" id="ARBA00022827"/>
    </source>
</evidence>
<comment type="caution">
    <text evidence="5">The sequence shown here is derived from an EMBL/GenBank/DDBJ whole genome shotgun (WGS) entry which is preliminary data.</text>
</comment>
<dbReference type="SUPFAM" id="SSF56176">
    <property type="entry name" value="FAD-binding/transporter-associated domain-like"/>
    <property type="match status" value="1"/>
</dbReference>
<dbReference type="OrthoDB" id="9811557at2"/>
<dbReference type="Gene3D" id="3.30.465.10">
    <property type="match status" value="1"/>
</dbReference>
<dbReference type="Gene3D" id="3.30.43.10">
    <property type="entry name" value="Uridine Diphospho-n-acetylenolpyruvylglucosamine Reductase, domain 2"/>
    <property type="match status" value="1"/>
</dbReference>
<dbReference type="AlphaFoldDB" id="A0A177PEF2"/>
<dbReference type="STRING" id="702114.A1355_17660"/>
<dbReference type="GO" id="GO:0071949">
    <property type="term" value="F:FAD binding"/>
    <property type="evidence" value="ECO:0007669"/>
    <property type="project" value="InterPro"/>
</dbReference>
<keyword evidence="3" id="KW-0274">FAD</keyword>
<evidence type="ECO:0000259" key="4">
    <source>
        <dbReference type="PROSITE" id="PS51387"/>
    </source>
</evidence>
<protein>
    <recommendedName>
        <fullName evidence="4">FAD-binding PCMH-type domain-containing protein</fullName>
    </recommendedName>
</protein>
<proteinExistence type="inferred from homology"/>
<dbReference type="PANTHER" id="PTHR11748">
    <property type="entry name" value="D-LACTATE DEHYDROGENASE"/>
    <property type="match status" value="1"/>
</dbReference>
<dbReference type="Proteomes" id="UP000077628">
    <property type="component" value="Unassembled WGS sequence"/>
</dbReference>
<evidence type="ECO:0000256" key="1">
    <source>
        <dbReference type="ARBA" id="ARBA00008000"/>
    </source>
</evidence>
<evidence type="ECO:0000313" key="5">
    <source>
        <dbReference type="EMBL" id="OAI28214.1"/>
    </source>
</evidence>
<dbReference type="InterPro" id="IPR016167">
    <property type="entry name" value="FAD-bd_PCMH_sub1"/>
</dbReference>
<organism evidence="5 6">
    <name type="scientific">Methylomonas koyamae</name>
    <dbReference type="NCBI Taxonomy" id="702114"/>
    <lineage>
        <taxon>Bacteria</taxon>
        <taxon>Pseudomonadati</taxon>
        <taxon>Pseudomonadota</taxon>
        <taxon>Gammaproteobacteria</taxon>
        <taxon>Methylococcales</taxon>
        <taxon>Methylococcaceae</taxon>
        <taxon>Methylomonas</taxon>
    </lineage>
</organism>
<dbReference type="InterPro" id="IPR016164">
    <property type="entry name" value="FAD-linked_Oxase-like_C"/>
</dbReference>